<dbReference type="PANTHER" id="PTHR11945">
    <property type="entry name" value="MADS BOX PROTEIN"/>
    <property type="match status" value="1"/>
</dbReference>
<keyword evidence="8" id="KW-1185">Reference proteome</keyword>
<evidence type="ECO:0000313" key="7">
    <source>
        <dbReference type="EMBL" id="RDX84930.1"/>
    </source>
</evidence>
<dbReference type="InterPro" id="IPR002100">
    <property type="entry name" value="TF_MADSbox"/>
</dbReference>
<comment type="caution">
    <text evidence="7">The sequence shown here is derived from an EMBL/GenBank/DDBJ whole genome shotgun (WGS) entry which is preliminary data.</text>
</comment>
<evidence type="ECO:0000256" key="1">
    <source>
        <dbReference type="ARBA" id="ARBA00004123"/>
    </source>
</evidence>
<protein>
    <submittedName>
        <fullName evidence="7">Agamous-like MADS-box protein AGL62</fullName>
    </submittedName>
</protein>
<dbReference type="GO" id="GO:0000981">
    <property type="term" value="F:DNA-binding transcription factor activity, RNA polymerase II-specific"/>
    <property type="evidence" value="ECO:0007669"/>
    <property type="project" value="TreeGrafter"/>
</dbReference>
<dbReference type="OrthoDB" id="1933443at2759"/>
<sequence length="110" mass="12413">MGNEWNLRVMFLKHRIGVFKKASSLATLCGVDLAVIVFSPANRLFSFGSPSVHSIIQRYTEQAPPPLLRFDLNEAHYIPDERELHAHLDYLGTEPFAEGYRGSLMVGHTD</sequence>
<keyword evidence="5" id="KW-0539">Nucleus</keyword>
<comment type="subcellular location">
    <subcellularLocation>
        <location evidence="1">Nucleus</location>
    </subcellularLocation>
</comment>
<name>A0A371G301_MUCPR</name>
<dbReference type="GO" id="GO:0005634">
    <property type="term" value="C:nucleus"/>
    <property type="evidence" value="ECO:0007669"/>
    <property type="project" value="UniProtKB-SubCell"/>
</dbReference>
<evidence type="ECO:0000256" key="3">
    <source>
        <dbReference type="ARBA" id="ARBA00023125"/>
    </source>
</evidence>
<keyword evidence="4" id="KW-0804">Transcription</keyword>
<keyword evidence="3" id="KW-0238">DNA-binding</keyword>
<proteinExistence type="predicted"/>
<evidence type="ECO:0000259" key="6">
    <source>
        <dbReference type="PROSITE" id="PS50066"/>
    </source>
</evidence>
<dbReference type="GO" id="GO:0046983">
    <property type="term" value="F:protein dimerization activity"/>
    <property type="evidence" value="ECO:0007669"/>
    <property type="project" value="InterPro"/>
</dbReference>
<feature type="non-terminal residue" evidence="7">
    <location>
        <position position="1"/>
    </location>
</feature>
<dbReference type="PANTHER" id="PTHR11945:SF776">
    <property type="entry name" value="AGAMOUS-LIKE 50-RELATED"/>
    <property type="match status" value="1"/>
</dbReference>
<dbReference type="PRINTS" id="PR00404">
    <property type="entry name" value="MADSDOMAIN"/>
</dbReference>
<reference evidence="7" key="1">
    <citation type="submission" date="2018-05" db="EMBL/GenBank/DDBJ databases">
        <title>Draft genome of Mucuna pruriens seed.</title>
        <authorList>
            <person name="Nnadi N.E."/>
            <person name="Vos R."/>
            <person name="Hasami M.H."/>
            <person name="Devisetty U.K."/>
            <person name="Aguiy J.C."/>
        </authorList>
    </citation>
    <scope>NUCLEOTIDE SEQUENCE [LARGE SCALE GENOMIC DNA]</scope>
    <source>
        <strain evidence="7">JCA_2017</strain>
    </source>
</reference>
<dbReference type="AlphaFoldDB" id="A0A371G301"/>
<gene>
    <name evidence="7" type="primary">AGL62</name>
    <name evidence="7" type="ORF">CR513_33950</name>
</gene>
<evidence type="ECO:0000256" key="2">
    <source>
        <dbReference type="ARBA" id="ARBA00023015"/>
    </source>
</evidence>
<organism evidence="7 8">
    <name type="scientific">Mucuna pruriens</name>
    <name type="common">Velvet bean</name>
    <name type="synonym">Dolichos pruriens</name>
    <dbReference type="NCBI Taxonomy" id="157652"/>
    <lineage>
        <taxon>Eukaryota</taxon>
        <taxon>Viridiplantae</taxon>
        <taxon>Streptophyta</taxon>
        <taxon>Embryophyta</taxon>
        <taxon>Tracheophyta</taxon>
        <taxon>Spermatophyta</taxon>
        <taxon>Magnoliopsida</taxon>
        <taxon>eudicotyledons</taxon>
        <taxon>Gunneridae</taxon>
        <taxon>Pentapetalae</taxon>
        <taxon>rosids</taxon>
        <taxon>fabids</taxon>
        <taxon>Fabales</taxon>
        <taxon>Fabaceae</taxon>
        <taxon>Papilionoideae</taxon>
        <taxon>50 kb inversion clade</taxon>
        <taxon>NPAAA clade</taxon>
        <taxon>indigoferoid/millettioid clade</taxon>
        <taxon>Phaseoleae</taxon>
        <taxon>Mucuna</taxon>
    </lineage>
</organism>
<accession>A0A371G301</accession>
<evidence type="ECO:0000256" key="5">
    <source>
        <dbReference type="ARBA" id="ARBA00023242"/>
    </source>
</evidence>
<dbReference type="FunFam" id="3.40.1810.10:FF:000006">
    <property type="entry name" value="Agamous-like MADS-box protein AGL62"/>
    <property type="match status" value="1"/>
</dbReference>
<feature type="domain" description="MADS-box" evidence="6">
    <location>
        <begin position="1"/>
        <end position="51"/>
    </location>
</feature>
<dbReference type="PROSITE" id="PS50066">
    <property type="entry name" value="MADS_BOX_2"/>
    <property type="match status" value="1"/>
</dbReference>
<dbReference type="GO" id="GO:0000978">
    <property type="term" value="F:RNA polymerase II cis-regulatory region sequence-specific DNA binding"/>
    <property type="evidence" value="ECO:0007669"/>
    <property type="project" value="TreeGrafter"/>
</dbReference>
<evidence type="ECO:0000256" key="4">
    <source>
        <dbReference type="ARBA" id="ARBA00023163"/>
    </source>
</evidence>
<dbReference type="Pfam" id="PF00319">
    <property type="entry name" value="SRF-TF"/>
    <property type="match status" value="1"/>
</dbReference>
<dbReference type="Proteomes" id="UP000257109">
    <property type="component" value="Unassembled WGS sequence"/>
</dbReference>
<dbReference type="EMBL" id="QJKJ01006908">
    <property type="protein sequence ID" value="RDX84930.1"/>
    <property type="molecule type" value="Genomic_DNA"/>
</dbReference>
<dbReference type="SUPFAM" id="SSF55455">
    <property type="entry name" value="SRF-like"/>
    <property type="match status" value="1"/>
</dbReference>
<keyword evidence="2" id="KW-0805">Transcription regulation</keyword>
<dbReference type="STRING" id="157652.A0A371G301"/>
<dbReference type="Gene3D" id="3.40.1810.10">
    <property type="entry name" value="Transcription factor, MADS-box"/>
    <property type="match status" value="1"/>
</dbReference>
<dbReference type="InterPro" id="IPR036879">
    <property type="entry name" value="TF_MADSbox_sf"/>
</dbReference>
<dbReference type="SMART" id="SM00432">
    <property type="entry name" value="MADS"/>
    <property type="match status" value="1"/>
</dbReference>
<evidence type="ECO:0000313" key="8">
    <source>
        <dbReference type="Proteomes" id="UP000257109"/>
    </source>
</evidence>